<dbReference type="InterPro" id="IPR049431">
    <property type="entry name" value="UVSSA_C"/>
</dbReference>
<comment type="subcellular location">
    <subcellularLocation>
        <location evidence="1">Chromosome</location>
    </subcellularLocation>
</comment>
<evidence type="ECO:0000259" key="11">
    <source>
        <dbReference type="Pfam" id="PF09740"/>
    </source>
</evidence>
<gene>
    <name evidence="12" type="ORF">ElyMa_004959300</name>
</gene>
<feature type="region of interest" description="Disordered" evidence="10">
    <location>
        <begin position="386"/>
        <end position="494"/>
    </location>
</feature>
<feature type="compositionally biased region" description="Low complexity" evidence="10">
    <location>
        <begin position="428"/>
        <end position="451"/>
    </location>
</feature>
<comment type="similarity">
    <text evidence="2">Belongs to the UVSSA family.</text>
</comment>
<feature type="compositionally biased region" description="Acidic residues" evidence="10">
    <location>
        <begin position="276"/>
        <end position="286"/>
    </location>
</feature>
<evidence type="ECO:0000256" key="7">
    <source>
        <dbReference type="ARBA" id="ARBA00022833"/>
    </source>
</evidence>
<feature type="compositionally biased region" description="Basic and acidic residues" evidence="10">
    <location>
        <begin position="251"/>
        <end position="270"/>
    </location>
</feature>
<evidence type="ECO:0000256" key="10">
    <source>
        <dbReference type="SAM" id="MobiDB-lite"/>
    </source>
</evidence>
<reference evidence="12 13" key="1">
    <citation type="journal article" date="2021" name="Elife">
        <title>Chloroplast acquisition without the gene transfer in kleptoplastic sea slugs, Plakobranchus ocellatus.</title>
        <authorList>
            <person name="Maeda T."/>
            <person name="Takahashi S."/>
            <person name="Yoshida T."/>
            <person name="Shimamura S."/>
            <person name="Takaki Y."/>
            <person name="Nagai Y."/>
            <person name="Toyoda A."/>
            <person name="Suzuki Y."/>
            <person name="Arimoto A."/>
            <person name="Ishii H."/>
            <person name="Satoh N."/>
            <person name="Nishiyama T."/>
            <person name="Hasebe M."/>
            <person name="Maruyama T."/>
            <person name="Minagawa J."/>
            <person name="Obokata J."/>
            <person name="Shigenobu S."/>
        </authorList>
    </citation>
    <scope>NUCLEOTIDE SEQUENCE [LARGE SCALE GENOMIC DNA]</scope>
</reference>
<evidence type="ECO:0000256" key="8">
    <source>
        <dbReference type="ARBA" id="ARBA00023054"/>
    </source>
</evidence>
<evidence type="ECO:0000256" key="5">
    <source>
        <dbReference type="ARBA" id="ARBA00022763"/>
    </source>
</evidence>
<feature type="compositionally biased region" description="Low complexity" evidence="10">
    <location>
        <begin position="459"/>
        <end position="478"/>
    </location>
</feature>
<dbReference type="Pfam" id="PF09740">
    <property type="entry name" value="DUF2043"/>
    <property type="match status" value="1"/>
</dbReference>
<dbReference type="GO" id="GO:0008270">
    <property type="term" value="F:zinc ion binding"/>
    <property type="evidence" value="ECO:0007669"/>
    <property type="project" value="UniProtKB-KW"/>
</dbReference>
<dbReference type="GO" id="GO:0005694">
    <property type="term" value="C:chromosome"/>
    <property type="evidence" value="ECO:0007669"/>
    <property type="project" value="UniProtKB-SubCell"/>
</dbReference>
<dbReference type="InterPro" id="IPR049408">
    <property type="entry name" value="UVSSA_N_a-solenoid_rpt"/>
</dbReference>
<keyword evidence="6" id="KW-0863">Zinc-finger</keyword>
<dbReference type="GO" id="GO:0006283">
    <property type="term" value="P:transcription-coupled nucleotide-excision repair"/>
    <property type="evidence" value="ECO:0007669"/>
    <property type="project" value="TreeGrafter"/>
</dbReference>
<feature type="compositionally biased region" description="Basic and acidic residues" evidence="10">
    <location>
        <begin position="232"/>
        <end position="243"/>
    </location>
</feature>
<feature type="compositionally biased region" description="Acidic residues" evidence="10">
    <location>
        <begin position="390"/>
        <end position="399"/>
    </location>
</feature>
<organism evidence="12 13">
    <name type="scientific">Elysia marginata</name>
    <dbReference type="NCBI Taxonomy" id="1093978"/>
    <lineage>
        <taxon>Eukaryota</taxon>
        <taxon>Metazoa</taxon>
        <taxon>Spiralia</taxon>
        <taxon>Lophotrochozoa</taxon>
        <taxon>Mollusca</taxon>
        <taxon>Gastropoda</taxon>
        <taxon>Heterobranchia</taxon>
        <taxon>Euthyneura</taxon>
        <taxon>Panpulmonata</taxon>
        <taxon>Sacoglossa</taxon>
        <taxon>Placobranchoidea</taxon>
        <taxon>Plakobranchidae</taxon>
        <taxon>Elysia</taxon>
    </lineage>
</organism>
<feature type="region of interest" description="Disordered" evidence="10">
    <location>
        <begin position="231"/>
        <end position="297"/>
    </location>
</feature>
<proteinExistence type="inferred from homology"/>
<keyword evidence="9" id="KW-0234">DNA repair</keyword>
<keyword evidence="13" id="KW-1185">Reference proteome</keyword>
<evidence type="ECO:0000313" key="13">
    <source>
        <dbReference type="Proteomes" id="UP000762676"/>
    </source>
</evidence>
<protein>
    <submittedName>
        <fullName evidence="12">UV-stimulated scaffold protein A</fullName>
    </submittedName>
</protein>
<evidence type="ECO:0000256" key="9">
    <source>
        <dbReference type="ARBA" id="ARBA00023204"/>
    </source>
</evidence>
<comment type="caution">
    <text evidence="12">The sequence shown here is derived from an EMBL/GenBank/DDBJ whole genome shotgun (WGS) entry which is preliminary data.</text>
</comment>
<keyword evidence="5" id="KW-0227">DNA damage</keyword>
<feature type="region of interest" description="Disordered" evidence="10">
    <location>
        <begin position="635"/>
        <end position="721"/>
    </location>
</feature>
<dbReference type="Pfam" id="PF20867">
    <property type="entry name" value="UVSSA_N"/>
    <property type="match status" value="1"/>
</dbReference>
<sequence length="773" mass="86559">MFKLDFNIKTPYRDSEDNVRHAFYLIMNQLTKNHSEIRLSASQMADELFNRSHAFREILVNHLNGFLALTTEMEASKPLPPPKSAAVKMKADTLQAIQQWHDKYGQGYRKLVVGYEYLKNCKHIDFNDIRARSLAEKKRVEEQERKKKEMMAKKLAKVLKEISEEQAEIKVNIKEAESCLQLLLPTPDDFLQNLPREDYLSSQSVSEAVLSETYSEKTADGAALSGSQLIESHTDFDPPKDMESNSSGCEKGNKGDVEVKHNGADERNGLDSDAMCTDEEEDEDMEDRQLHGLPGPDRSIEINLGQPDTVAIQETADNEDVVQTLKESSKVINENCLPKVIHWLEILSKNGAKDDDIKAAIDLKVQLESVKQKCVELKLVSVEKRKLEDMDSDEEDFEDVPEKEGYEPRIPTHLRKEYGLDESEPSVKSKPGSCSKQSGGPSSSTSQLSAKAKPESSAKKSGGPSSLSSPSSSSSSKSQVCIPSQPKKSRQWSLTESLKKEYVADPTSLAAAMARVNPESLKDEASSVSKASSKHCDGNPKVPFVRFDVDLEYWDKPDQMEAPSVVKYDSLHRFWTPNEHESEKPSEHALSALKTRVVTFVGKFEPVKWKCRAPMPNGTLCERMDRHKCPFHGKVIARDEQGKPQVDVGAPSSSESSKTTEKESSSTEVNEVIPPWKDPELQREIEEATGVDLGSARSQKELDKKHGKGKGKGKGKKTSNLTDINASKNTVRKRIETRIFNKGAMRRVCATLDSADYRRVRDKFANQFNYSLK</sequence>
<dbReference type="InterPro" id="IPR018610">
    <property type="entry name" value="UVSSA"/>
</dbReference>
<name>A0AAV4J3W2_9GAST</name>
<feature type="compositionally biased region" description="Basic and acidic residues" evidence="10">
    <location>
        <begin position="677"/>
        <end position="686"/>
    </location>
</feature>
<evidence type="ECO:0000256" key="4">
    <source>
        <dbReference type="ARBA" id="ARBA00022723"/>
    </source>
</evidence>
<dbReference type="GO" id="GO:0009411">
    <property type="term" value="P:response to UV"/>
    <property type="evidence" value="ECO:0007669"/>
    <property type="project" value="InterPro"/>
</dbReference>
<keyword evidence="3" id="KW-0158">Chromosome</keyword>
<feature type="compositionally biased region" description="Basic residues" evidence="10">
    <location>
        <begin position="705"/>
        <end position="717"/>
    </location>
</feature>
<dbReference type="EMBL" id="BMAT01009942">
    <property type="protein sequence ID" value="GFS16565.1"/>
    <property type="molecule type" value="Genomic_DNA"/>
</dbReference>
<accession>A0AAV4J3W2</accession>
<feature type="domain" description="UV-stimulated scaffold protein A C-terminal" evidence="11">
    <location>
        <begin position="541"/>
        <end position="644"/>
    </location>
</feature>
<dbReference type="AlphaFoldDB" id="A0AAV4J3W2"/>
<evidence type="ECO:0000313" key="12">
    <source>
        <dbReference type="EMBL" id="GFS16565.1"/>
    </source>
</evidence>
<evidence type="ECO:0000256" key="3">
    <source>
        <dbReference type="ARBA" id="ARBA00022454"/>
    </source>
</evidence>
<dbReference type="Proteomes" id="UP000762676">
    <property type="component" value="Unassembled WGS sequence"/>
</dbReference>
<evidence type="ECO:0000256" key="1">
    <source>
        <dbReference type="ARBA" id="ARBA00004286"/>
    </source>
</evidence>
<dbReference type="GO" id="GO:0000993">
    <property type="term" value="F:RNA polymerase II complex binding"/>
    <property type="evidence" value="ECO:0007669"/>
    <property type="project" value="TreeGrafter"/>
</dbReference>
<evidence type="ECO:0000256" key="6">
    <source>
        <dbReference type="ARBA" id="ARBA00022771"/>
    </source>
</evidence>
<dbReference type="PANTHER" id="PTHR28670">
    <property type="entry name" value="UV-STIMULATED SCAFFOLD PROTEIN A"/>
    <property type="match status" value="1"/>
</dbReference>
<keyword evidence="7" id="KW-0862">Zinc</keyword>
<evidence type="ECO:0000256" key="2">
    <source>
        <dbReference type="ARBA" id="ARBA00009240"/>
    </source>
</evidence>
<dbReference type="PANTHER" id="PTHR28670:SF1">
    <property type="entry name" value="UV-STIMULATED SCAFFOLD PROTEIN A"/>
    <property type="match status" value="1"/>
</dbReference>
<keyword evidence="4" id="KW-0479">Metal-binding</keyword>
<keyword evidence="8" id="KW-0175">Coiled coil</keyword>